<evidence type="ECO:0000256" key="7">
    <source>
        <dbReference type="SAM" id="Phobius"/>
    </source>
</evidence>
<dbReference type="Proteomes" id="UP000183670">
    <property type="component" value="Unassembled WGS sequence"/>
</dbReference>
<dbReference type="InterPro" id="IPR023408">
    <property type="entry name" value="MscS_beta-dom_sf"/>
</dbReference>
<dbReference type="SUPFAM" id="SSF82689">
    <property type="entry name" value="Mechanosensitive channel protein MscS (YggB), C-terminal domain"/>
    <property type="match status" value="1"/>
</dbReference>
<sequence length="302" mass="33231">MLLLLQATQAADSVQVAADELMKEAIANADGLDKLSLITQQLIDFGIRAGERILIAVIVFIVGRFLISLLNKFIRRLLDKRKVDISIKTFVRSLVNILLTILLIISVVGALGVETTSFAALLASAGVAVGMALSGNLQNFAGGLVILLFKPYKVGDWIETQQGSAGTVKEIQIFHTILTTGDNKLIYIPNGSLSSGVVINYSHQETRRVEWIIGIDYGEDYNKVQQIVRDILAEDKRILNEPAPFIALHALDASSVNVVVRVWVNSGDYWGVYFDTNKAIYETFNEKGINFPFPQLTVHQGN</sequence>
<gene>
    <name evidence="10" type="ORF">SAMN05192581_101164</name>
</gene>
<dbReference type="InterPro" id="IPR006685">
    <property type="entry name" value="MscS_channel_2nd"/>
</dbReference>
<dbReference type="SUPFAM" id="SSF82861">
    <property type="entry name" value="Mechanosensitive channel protein MscS (YggB), transmembrane region"/>
    <property type="match status" value="1"/>
</dbReference>
<dbReference type="PANTHER" id="PTHR30221:SF1">
    <property type="entry name" value="SMALL-CONDUCTANCE MECHANOSENSITIVE CHANNEL"/>
    <property type="match status" value="1"/>
</dbReference>
<organism evidence="10 11">
    <name type="scientific">Bacteroides ovatus</name>
    <dbReference type="NCBI Taxonomy" id="28116"/>
    <lineage>
        <taxon>Bacteria</taxon>
        <taxon>Pseudomonadati</taxon>
        <taxon>Bacteroidota</taxon>
        <taxon>Bacteroidia</taxon>
        <taxon>Bacteroidales</taxon>
        <taxon>Bacteroidaceae</taxon>
        <taxon>Bacteroides</taxon>
    </lineage>
</organism>
<evidence type="ECO:0000256" key="2">
    <source>
        <dbReference type="ARBA" id="ARBA00008017"/>
    </source>
</evidence>
<feature type="transmembrane region" description="Helical" evidence="7">
    <location>
        <begin position="94"/>
        <end position="113"/>
    </location>
</feature>
<dbReference type="EMBL" id="FMYE01000011">
    <property type="protein sequence ID" value="SDB76673.1"/>
    <property type="molecule type" value="Genomic_DNA"/>
</dbReference>
<feature type="domain" description="Mechanosensitive ion channel MscS C-terminal" evidence="9">
    <location>
        <begin position="209"/>
        <end position="291"/>
    </location>
</feature>
<dbReference type="Pfam" id="PF21082">
    <property type="entry name" value="MS_channel_3rd"/>
    <property type="match status" value="1"/>
</dbReference>
<evidence type="ECO:0000259" key="8">
    <source>
        <dbReference type="Pfam" id="PF00924"/>
    </source>
</evidence>
<dbReference type="PROSITE" id="PS01246">
    <property type="entry name" value="UPF0003"/>
    <property type="match status" value="1"/>
</dbReference>
<evidence type="ECO:0000256" key="4">
    <source>
        <dbReference type="ARBA" id="ARBA00022692"/>
    </source>
</evidence>
<dbReference type="InterPro" id="IPR008910">
    <property type="entry name" value="MSC_TM_helix"/>
</dbReference>
<dbReference type="GO" id="GO:0008381">
    <property type="term" value="F:mechanosensitive monoatomic ion channel activity"/>
    <property type="evidence" value="ECO:0007669"/>
    <property type="project" value="InterPro"/>
</dbReference>
<evidence type="ECO:0000256" key="3">
    <source>
        <dbReference type="ARBA" id="ARBA00022475"/>
    </source>
</evidence>
<name>A0A1G6G4B3_BACOV</name>
<dbReference type="InterPro" id="IPR011066">
    <property type="entry name" value="MscS_channel_C_sf"/>
</dbReference>
<comment type="subcellular location">
    <subcellularLocation>
        <location evidence="1">Cell membrane</location>
        <topology evidence="1">Multi-pass membrane protein</topology>
    </subcellularLocation>
</comment>
<keyword evidence="5 7" id="KW-1133">Transmembrane helix</keyword>
<dbReference type="GO" id="GO:0005886">
    <property type="term" value="C:plasma membrane"/>
    <property type="evidence" value="ECO:0007669"/>
    <property type="project" value="UniProtKB-SubCell"/>
</dbReference>
<dbReference type="Gene3D" id="3.30.70.100">
    <property type="match status" value="1"/>
</dbReference>
<keyword evidence="4 7" id="KW-0812">Transmembrane</keyword>
<dbReference type="InterPro" id="IPR045275">
    <property type="entry name" value="MscS_archaea/bacteria_type"/>
</dbReference>
<comment type="similarity">
    <text evidence="2">Belongs to the MscS (TC 1.A.23) family.</text>
</comment>
<evidence type="ECO:0000256" key="6">
    <source>
        <dbReference type="ARBA" id="ARBA00023136"/>
    </source>
</evidence>
<dbReference type="InterPro" id="IPR006686">
    <property type="entry name" value="MscS_channel_CS"/>
</dbReference>
<evidence type="ECO:0000313" key="11">
    <source>
        <dbReference type="Proteomes" id="UP000183670"/>
    </source>
</evidence>
<accession>A0A1G6G4B3</accession>
<dbReference type="Pfam" id="PF00924">
    <property type="entry name" value="MS_channel_2nd"/>
    <property type="match status" value="1"/>
</dbReference>
<evidence type="ECO:0000259" key="9">
    <source>
        <dbReference type="Pfam" id="PF21082"/>
    </source>
</evidence>
<keyword evidence="3" id="KW-1003">Cell membrane</keyword>
<feature type="transmembrane region" description="Helical" evidence="7">
    <location>
        <begin position="119"/>
        <end position="149"/>
    </location>
</feature>
<dbReference type="Gene3D" id="2.30.30.60">
    <property type="match status" value="1"/>
</dbReference>
<reference evidence="10 11" key="1">
    <citation type="submission" date="2016-10" db="EMBL/GenBank/DDBJ databases">
        <authorList>
            <person name="de Groot N.N."/>
        </authorList>
    </citation>
    <scope>NUCLEOTIDE SEQUENCE [LARGE SCALE GENOMIC DNA]</scope>
    <source>
        <strain evidence="10 11">NLAE-zl-C500</strain>
    </source>
</reference>
<proteinExistence type="inferred from homology"/>
<dbReference type="InterPro" id="IPR011014">
    <property type="entry name" value="MscS_channel_TM-2"/>
</dbReference>
<dbReference type="Gene3D" id="1.10.287.1260">
    <property type="match status" value="1"/>
</dbReference>
<evidence type="ECO:0000256" key="1">
    <source>
        <dbReference type="ARBA" id="ARBA00004651"/>
    </source>
</evidence>
<protein>
    <submittedName>
        <fullName evidence="10">Small conductance mechanosensitive channel</fullName>
    </submittedName>
</protein>
<dbReference type="InterPro" id="IPR010920">
    <property type="entry name" value="LSM_dom_sf"/>
</dbReference>
<feature type="transmembrane region" description="Helical" evidence="7">
    <location>
        <begin position="53"/>
        <end position="74"/>
    </location>
</feature>
<dbReference type="SUPFAM" id="SSF50182">
    <property type="entry name" value="Sm-like ribonucleoproteins"/>
    <property type="match status" value="1"/>
</dbReference>
<feature type="domain" description="Mechanosensitive ion channel MscS" evidence="8">
    <location>
        <begin position="137"/>
        <end position="203"/>
    </location>
</feature>
<dbReference type="InterPro" id="IPR049278">
    <property type="entry name" value="MS_channel_C"/>
</dbReference>
<dbReference type="Pfam" id="PF05552">
    <property type="entry name" value="MS_channel_1st_1"/>
    <property type="match status" value="1"/>
</dbReference>
<dbReference type="RefSeq" id="WP_008650000.1">
    <property type="nucleotide sequence ID" value="NZ_FMYE01000011.1"/>
</dbReference>
<dbReference type="AlphaFoldDB" id="A0A1G6G4B3"/>
<evidence type="ECO:0000256" key="5">
    <source>
        <dbReference type="ARBA" id="ARBA00022989"/>
    </source>
</evidence>
<dbReference type="PANTHER" id="PTHR30221">
    <property type="entry name" value="SMALL-CONDUCTANCE MECHANOSENSITIVE CHANNEL"/>
    <property type="match status" value="1"/>
</dbReference>
<keyword evidence="6 7" id="KW-0472">Membrane</keyword>
<evidence type="ECO:0000313" key="10">
    <source>
        <dbReference type="EMBL" id="SDB76673.1"/>
    </source>
</evidence>